<proteinExistence type="predicted"/>
<feature type="region of interest" description="Disordered" evidence="1">
    <location>
        <begin position="265"/>
        <end position="290"/>
    </location>
</feature>
<dbReference type="InterPro" id="IPR036875">
    <property type="entry name" value="Znf_CCHC_sf"/>
</dbReference>
<sequence length="548" mass="61149">MTDYSLWEVILNRDSHVPTRIIEGVVQSVAPTIAEQKLSRKNESTCTTDSVSAVVYVSAVGSTLPASFLPNMAMLTMRTRRFLQKTGKNLGASGTASMGFDMSKVECYNCHRKSYFARECRSPKDQKRLGIAEPREGLSQLRPPPQMLWSLNVMVLEATIGAIKQRRSLQTLLLWLFYQTHLLIMRFIPSGGYHVVPLLYTGTFMPPKLDLVFHTAPSAETEHLAFNVQVSSTKPEQALSPLPRPSAPIIEDWIFNSEEDSQTQASKVAPSFAQSSEHVKSPRHPGQPLQATIPAVTTVPVSSKTPCRGPRKNKKACFVCKSVDYLIKDRDFHSRKFAQRTYAFRDTRKQYASLSPSQSYTHMVPTAVLPQSKSVFNTATRPISAALLHLTMTRPRHAYRVVTKSHSPIRRHLPCSPSSKNHTSPPQVTAAKAPVVSAAQGNKGTWVWRPKCPILDHDIRTTSASMTLKQFDYNNALGRSNQDKYIAEILRKFRLTEGKSASTPINTEKPLLKDLDGEDVDVNILLSLKSQTRMSSVLEIFSLNGFVL</sequence>
<gene>
    <name evidence="2" type="ORF">Tci_462349</name>
</gene>
<comment type="caution">
    <text evidence="2">The sequence shown here is derived from an EMBL/GenBank/DDBJ whole genome shotgun (WGS) entry which is preliminary data.</text>
</comment>
<reference evidence="2" key="1">
    <citation type="journal article" date="2019" name="Sci. Rep.">
        <title>Draft genome of Tanacetum cinerariifolium, the natural source of mosquito coil.</title>
        <authorList>
            <person name="Yamashiro T."/>
            <person name="Shiraishi A."/>
            <person name="Satake H."/>
            <person name="Nakayama K."/>
        </authorList>
    </citation>
    <scope>NUCLEOTIDE SEQUENCE</scope>
</reference>
<evidence type="ECO:0000313" key="2">
    <source>
        <dbReference type="EMBL" id="GEY90375.1"/>
    </source>
</evidence>
<feature type="compositionally biased region" description="Polar residues" evidence="1">
    <location>
        <begin position="265"/>
        <end position="276"/>
    </location>
</feature>
<dbReference type="EMBL" id="BKCJ010220917">
    <property type="protein sequence ID" value="GEY90375.1"/>
    <property type="molecule type" value="Genomic_DNA"/>
</dbReference>
<dbReference type="GO" id="GO:0008270">
    <property type="term" value="F:zinc ion binding"/>
    <property type="evidence" value="ECO:0007669"/>
    <property type="project" value="InterPro"/>
</dbReference>
<name>A0A699I3Z7_TANCI</name>
<evidence type="ECO:0000256" key="1">
    <source>
        <dbReference type="SAM" id="MobiDB-lite"/>
    </source>
</evidence>
<organism evidence="2">
    <name type="scientific">Tanacetum cinerariifolium</name>
    <name type="common">Dalmatian daisy</name>
    <name type="synonym">Chrysanthemum cinerariifolium</name>
    <dbReference type="NCBI Taxonomy" id="118510"/>
    <lineage>
        <taxon>Eukaryota</taxon>
        <taxon>Viridiplantae</taxon>
        <taxon>Streptophyta</taxon>
        <taxon>Embryophyta</taxon>
        <taxon>Tracheophyta</taxon>
        <taxon>Spermatophyta</taxon>
        <taxon>Magnoliopsida</taxon>
        <taxon>eudicotyledons</taxon>
        <taxon>Gunneridae</taxon>
        <taxon>Pentapetalae</taxon>
        <taxon>asterids</taxon>
        <taxon>campanulids</taxon>
        <taxon>Asterales</taxon>
        <taxon>Asteraceae</taxon>
        <taxon>Asteroideae</taxon>
        <taxon>Anthemideae</taxon>
        <taxon>Anthemidinae</taxon>
        <taxon>Tanacetum</taxon>
    </lineage>
</organism>
<accession>A0A699I3Z7</accession>
<protein>
    <submittedName>
        <fullName evidence="2">Ribonuclease H-like domain-containing protein</fullName>
    </submittedName>
</protein>
<dbReference type="GO" id="GO:0003676">
    <property type="term" value="F:nucleic acid binding"/>
    <property type="evidence" value="ECO:0007669"/>
    <property type="project" value="InterPro"/>
</dbReference>
<dbReference type="AlphaFoldDB" id="A0A699I3Z7"/>
<dbReference type="SUPFAM" id="SSF57756">
    <property type="entry name" value="Retrovirus zinc finger-like domains"/>
    <property type="match status" value="1"/>
</dbReference>